<dbReference type="AlphaFoldDB" id="A0A6V7PEY2"/>
<accession>A0A6V7PEY2</accession>
<gene>
    <name evidence="1" type="ORF">CB5_LOCUS12651</name>
</gene>
<evidence type="ECO:0000313" key="1">
    <source>
        <dbReference type="EMBL" id="CAD1829440.1"/>
    </source>
</evidence>
<organism evidence="1">
    <name type="scientific">Ananas comosus var. bracteatus</name>
    <name type="common">red pineapple</name>
    <dbReference type="NCBI Taxonomy" id="296719"/>
    <lineage>
        <taxon>Eukaryota</taxon>
        <taxon>Viridiplantae</taxon>
        <taxon>Streptophyta</taxon>
        <taxon>Embryophyta</taxon>
        <taxon>Tracheophyta</taxon>
        <taxon>Spermatophyta</taxon>
        <taxon>Magnoliopsida</taxon>
        <taxon>Liliopsida</taxon>
        <taxon>Poales</taxon>
        <taxon>Bromeliaceae</taxon>
        <taxon>Bromelioideae</taxon>
        <taxon>Ananas</taxon>
    </lineage>
</organism>
<protein>
    <submittedName>
        <fullName evidence="1">Uncharacterized protein</fullName>
    </submittedName>
</protein>
<reference evidence="1" key="1">
    <citation type="submission" date="2020-07" db="EMBL/GenBank/DDBJ databases">
        <authorList>
            <person name="Lin J."/>
        </authorList>
    </citation>
    <scope>NUCLEOTIDE SEQUENCE</scope>
</reference>
<dbReference type="EMBL" id="LR862147">
    <property type="protein sequence ID" value="CAD1829440.1"/>
    <property type="molecule type" value="Genomic_DNA"/>
</dbReference>
<proteinExistence type="predicted"/>
<sequence>MSFGDWYLLLTSPDSEKRKLQDKFRKLRQGDRSVREYEREILPIVNYVRDMEPAADNVMAGRELDGTSELLVMSNDETCSRGGNDEPTRRAMFTRERRGGARKGRSSVVSALPQRPDSSTLSRLLRGIRKEKKRIDVVILCLEIDCIFGS</sequence>
<name>A0A6V7PEY2_ANACO</name>